<evidence type="ECO:0000313" key="2">
    <source>
        <dbReference type="Proteomes" id="UP001163603"/>
    </source>
</evidence>
<dbReference type="Proteomes" id="UP001163603">
    <property type="component" value="Chromosome 2"/>
</dbReference>
<organism evidence="1 2">
    <name type="scientific">Pistacia integerrima</name>
    <dbReference type="NCBI Taxonomy" id="434235"/>
    <lineage>
        <taxon>Eukaryota</taxon>
        <taxon>Viridiplantae</taxon>
        <taxon>Streptophyta</taxon>
        <taxon>Embryophyta</taxon>
        <taxon>Tracheophyta</taxon>
        <taxon>Spermatophyta</taxon>
        <taxon>Magnoliopsida</taxon>
        <taxon>eudicotyledons</taxon>
        <taxon>Gunneridae</taxon>
        <taxon>Pentapetalae</taxon>
        <taxon>rosids</taxon>
        <taxon>malvids</taxon>
        <taxon>Sapindales</taxon>
        <taxon>Anacardiaceae</taxon>
        <taxon>Pistacia</taxon>
    </lineage>
</organism>
<dbReference type="EMBL" id="CM047737">
    <property type="protein sequence ID" value="KAJ0048296.1"/>
    <property type="molecule type" value="Genomic_DNA"/>
</dbReference>
<sequence length="581" mass="65016">MSIADIALNPCHLPGLFNERAGRSNSSESILIFLSVCGSLIPMRVLETDSIESVKLRIQTCKGFVVKKQKLVYGGRELARNESRVKDYGLMGGNVLHLVLKLSDLLLITVRTSCGKEFEFHVDRFKNVGYVKKRIAKKGHDFDDIDDQEIYCDGERLENQRLIDDICKDNDAVIHLLVQKSAKVRAKPIDKDFELYVVAANANEGKQTESLDGAALENQPKEFRVVNREPCVRDFWLEPVIVNPKVDLPSVVWNMINSTFDGLERGNKPVRSSEGTGGTYFMQDSLGLDYVSVFKPIDEEPMAVNNPRGLPVSLDGEGLKRGTRVGEGALREVAVYLLDHPKSGPRSLSGETLGFAGVPPTVMVQCLHEEFNYPDGYEYAAENVKMGSLQMFMKSYGNCEDMGPGAFPVEEVHKISVLDIRMANADRHAGNILVGKGDDGQTILIPIDHGYCLPENFEDCTFDWLYWPQARKPFSPETIDYIKSLDAEQDITLLKFYGWNVPLECARTLHISTMLLKKGVERGLTPYAIGSIMCRSNVNKESVIEEIVREAQDSLLPFMSDVSFLQTVSEIMDSRLDKINL</sequence>
<proteinExistence type="predicted"/>
<name>A0ACC0ZCU3_9ROSI</name>
<reference evidence="2" key="1">
    <citation type="journal article" date="2023" name="G3 (Bethesda)">
        <title>Genome assembly and association tests identify interacting loci associated with vigor, precocity, and sex in interspecific pistachio rootstocks.</title>
        <authorList>
            <person name="Palmer W."/>
            <person name="Jacygrad E."/>
            <person name="Sagayaradj S."/>
            <person name="Cavanaugh K."/>
            <person name="Han R."/>
            <person name="Bertier L."/>
            <person name="Beede B."/>
            <person name="Kafkas S."/>
            <person name="Golino D."/>
            <person name="Preece J."/>
            <person name="Michelmore R."/>
        </authorList>
    </citation>
    <scope>NUCLEOTIDE SEQUENCE [LARGE SCALE GENOMIC DNA]</scope>
</reference>
<accession>A0ACC0ZCU3</accession>
<evidence type="ECO:0000313" key="1">
    <source>
        <dbReference type="EMBL" id="KAJ0048296.1"/>
    </source>
</evidence>
<gene>
    <name evidence="1" type="ORF">Pint_14913</name>
</gene>
<comment type="caution">
    <text evidence="1">The sequence shown here is derived from an EMBL/GenBank/DDBJ whole genome shotgun (WGS) entry which is preliminary data.</text>
</comment>
<protein>
    <submittedName>
        <fullName evidence="1">Uncharacterized protein</fullName>
    </submittedName>
</protein>
<keyword evidence="2" id="KW-1185">Reference proteome</keyword>